<protein>
    <recommendedName>
        <fullName evidence="2">DUF6199 domain-containing protein</fullName>
    </recommendedName>
</protein>
<proteinExistence type="predicted"/>
<evidence type="ECO:0000313" key="4">
    <source>
        <dbReference type="Proteomes" id="UP000186666"/>
    </source>
</evidence>
<keyword evidence="1" id="KW-0472">Membrane</keyword>
<feature type="transmembrane region" description="Helical" evidence="1">
    <location>
        <begin position="167"/>
        <end position="186"/>
    </location>
</feature>
<dbReference type="Proteomes" id="UP000186666">
    <property type="component" value="Unassembled WGS sequence"/>
</dbReference>
<evidence type="ECO:0000259" key="2">
    <source>
        <dbReference type="Pfam" id="PF19701"/>
    </source>
</evidence>
<feature type="transmembrane region" description="Helical" evidence="1">
    <location>
        <begin position="12"/>
        <end position="31"/>
    </location>
</feature>
<gene>
    <name evidence="3" type="ORF">SAMN05421578_10478</name>
</gene>
<name>A0ABY1JUG9_9BACL</name>
<dbReference type="EMBL" id="FTNK01000004">
    <property type="protein sequence ID" value="SIQ79383.1"/>
    <property type="molecule type" value="Genomic_DNA"/>
</dbReference>
<comment type="caution">
    <text evidence="3">The sequence shown here is derived from an EMBL/GenBank/DDBJ whole genome shotgun (WGS) entry which is preliminary data.</text>
</comment>
<sequence>MRLIVSNKIKISTIITIACILCLAGIIIIFAKSYFSESIFYVNSKKYSVDHEQGSTMTYYAYSAPSVEVQILNQDRKVIIDHEEYSISKDNNANSIQYAVNYPSGHHYKVEDQSGFFMVYDHNGDIVSPISVYVGGQRILQDGEELYNPSSLVIAAYPMYHSKQGSLFLFCLSFILMMYGWCAYRYENFQRLLFLISLRWIWTQDPEPNDFYYFTCKVGGVLVMVGSFILAIYSLQLDIFS</sequence>
<evidence type="ECO:0000313" key="3">
    <source>
        <dbReference type="EMBL" id="SIQ79383.1"/>
    </source>
</evidence>
<reference evidence="3 4" key="1">
    <citation type="submission" date="2017-01" db="EMBL/GenBank/DDBJ databases">
        <authorList>
            <person name="Varghese N."/>
            <person name="Submissions S."/>
        </authorList>
    </citation>
    <scope>NUCLEOTIDE SEQUENCE [LARGE SCALE GENOMIC DNA]</scope>
    <source>
        <strain evidence="3 4">ATCC 23464</strain>
    </source>
</reference>
<organism evidence="3 4">
    <name type="scientific">Paenibacillus macquariensis</name>
    <dbReference type="NCBI Taxonomy" id="948756"/>
    <lineage>
        <taxon>Bacteria</taxon>
        <taxon>Bacillati</taxon>
        <taxon>Bacillota</taxon>
        <taxon>Bacilli</taxon>
        <taxon>Bacillales</taxon>
        <taxon>Paenibacillaceae</taxon>
        <taxon>Paenibacillus</taxon>
    </lineage>
</organism>
<evidence type="ECO:0000256" key="1">
    <source>
        <dbReference type="SAM" id="Phobius"/>
    </source>
</evidence>
<keyword evidence="1" id="KW-1133">Transmembrane helix</keyword>
<accession>A0ABY1JUG9</accession>
<dbReference type="RefSeq" id="WP_068585817.1">
    <property type="nucleotide sequence ID" value="NZ_FTNK01000004.1"/>
</dbReference>
<feature type="domain" description="DUF6199" evidence="2">
    <location>
        <begin position="173"/>
        <end position="231"/>
    </location>
</feature>
<keyword evidence="1" id="KW-0812">Transmembrane</keyword>
<dbReference type="InterPro" id="IPR045679">
    <property type="entry name" value="DUF6199"/>
</dbReference>
<dbReference type="Pfam" id="PF19701">
    <property type="entry name" value="DUF6199"/>
    <property type="match status" value="1"/>
</dbReference>
<keyword evidence="4" id="KW-1185">Reference proteome</keyword>
<feature type="transmembrane region" description="Helical" evidence="1">
    <location>
        <begin position="211"/>
        <end position="235"/>
    </location>
</feature>